<evidence type="ECO:0000259" key="1">
    <source>
        <dbReference type="Pfam" id="PF00931"/>
    </source>
</evidence>
<dbReference type="PANTHER" id="PTHR33377:SF115">
    <property type="entry name" value="OS05G0533301 PROTEIN"/>
    <property type="match status" value="1"/>
</dbReference>
<dbReference type="InterPro" id="IPR027417">
    <property type="entry name" value="P-loop_NTPase"/>
</dbReference>
<dbReference type="EnsemblPlants" id="EMT30565">
    <property type="protein sequence ID" value="EMT30565"/>
    <property type="gene ID" value="F775_12839"/>
</dbReference>
<name>M8BZX4_AEGTA</name>
<organism evidence="2">
    <name type="scientific">Aegilops tauschii</name>
    <name type="common">Tausch's goatgrass</name>
    <name type="synonym">Aegilops squarrosa</name>
    <dbReference type="NCBI Taxonomy" id="37682"/>
    <lineage>
        <taxon>Eukaryota</taxon>
        <taxon>Viridiplantae</taxon>
        <taxon>Streptophyta</taxon>
        <taxon>Embryophyta</taxon>
        <taxon>Tracheophyta</taxon>
        <taxon>Spermatophyta</taxon>
        <taxon>Magnoliopsida</taxon>
        <taxon>Liliopsida</taxon>
        <taxon>Poales</taxon>
        <taxon>Poaceae</taxon>
        <taxon>BOP clade</taxon>
        <taxon>Pooideae</taxon>
        <taxon>Triticodae</taxon>
        <taxon>Triticeae</taxon>
        <taxon>Triticinae</taxon>
        <taxon>Aegilops</taxon>
    </lineage>
</organism>
<proteinExistence type="predicted"/>
<sequence>METLISAVLGDLAGRAISFMVDKCREQRTEEDDLQRLHQLLLRSRVIIEEAEGRCITNQGMICQVSIMRKQMFRGYYLLDTYKCREKKTSNEEVSRSLFVQSKFNPAKRFRRLSSSTQIESIEVGRDIRKELKQVVLALESMVADMKEFAIFLTSYPRMCRQPYSAYLFFDKCMFGRQMEREQAISFLLQAEPLGGENLGVLPVVGPGLIGKSTLVAHVCDDERVRNHFSSILLYSGNDLKDETAMTFRDHCVIKHQNIASGKESRSEKMVRFGTTEAIKLSCLSKEAYWYFFKMLVFGSTDPEEHPRLTSIAMELALRMCGSFISAYVIAALLSENHSAWFWCRVLRSFRKYMQKNLLLFGEYRDVDKSRYIMTIAETRGVSEDLKLFLLYPSYQKGPAAQGEVPRITVVDVLFSRWSTVPHRANLRSCAGGLSYHHTTTTYMLLLESMEEKCDLVIDSNGANIQRQVSTMLTSKAKLLSADRSKSPSQQLPNSLKLRAPLAGEWLGGFLSVHLTWQLLKSFKLRPPSIRREAGRGCLRFVMEALISAVLGDIVSRAISVVVDKCREQTTTEEDLERLRQLLLRISIVVEEAEGRLVTNRGMIRQVCMMREQMFRGYYLLDAFRCREKNTEEDEVSHCSFARSAFSPAKRFRRLSSSTQTESMIIACRERSSKELKQVVLGLETMVADMKEFAVFLMSYPRMHRQPRSTYLFMDRCMFGRQMEMEHAINFLLQADQQILGNGDPGVLPIVGSALIGKSTLVEHVCDDERVRNHFSSILFYTGDSLTTDETATTFRDNCTIKHQNINIASVEERSLLVVELCEDFDEDAWRGLLRSSTRSLKHVSKIIITSRSEKVASLGTTEAVRLERLPEEAYWYFFRTLAFGSTDPEDHPELTSIGMELAVEMRGSFMNAFISAGLLLGLGADRLRARTWRRVLAHFRDYRQKNTLLLGGEYPLDLQSRYVWSMAQAPHLGRLKLFLLRDSYQRGPDDRTEVTMEALISAVLGDLASRAISFVVDKCREQRTAEEDLQRLQQLLLRLRAIVEEAEGRHVTNRGMICQVSLMTKQMFRGYYLLDTFKCREKKDNNEEVSVSSFVQSKFNPAKRFRRLSSNTQIESMVIGRESSKELKQAVLILERMVADMKEFVIFLMSYPRMHRQPYGAYLFLDKFMFGRQMEREQAISFLLQAEPLGAERLGVLPIVGPALIGKSTFVEHVCDDERVRSHFSLILLYSGNDLKGETAMTFREHCLIKHENIVASGKERSLVVIELSGDMDEGAWKRLLHSAERCMTRGSKIIVTSRSEKMVRFGTTEAIKLSCLSKEAYWYFFKMLVFGSTDPEEHPRLLRNNSKYMQKNALLAGEYFDEDKPRYQKGPAAQGEVPRITLVDVLFSRWSTVPRDKFEVLCWRSLIPPYYSYINAFQVSTMLISKSKTVGDIVSRAICFVVENCHEQRTTEEELQRLHQLLLRLCAVIEEAEGQRVTNIGMICQVCMMTKKMFRGYYLLDTFKCRERRPTMRVISFVVEKRHEQTTSEEDLQRLRQLLLRISAVVEEAEGRCVTNRGMIHQASTMREQTFRGYYLLDAFRCREKKTGDEEREQAISFLLQADPLGAGSLGVLPIVGSRLIGKSTLVEYVCNDEGVRSHFSSILLYSGNGLKDETVMTFRDHCVIKHQNTASGNGRMLVFGSTDPEEHPRLTSIAMEAALEMQGSFIFVYIVAALLRENLSVQFWCRVLRNSRKYLQKNALLAGEYLDEDKPRYLRGPNHLDKIAVHLRGRTSTLDIGEDPRMQMLPCSCLLLAFSSMMLLSADRSKSPSEQLPNLKTLSSSEHHLSGERMGGVPVFLCFTMEALISAVLVEKCSE</sequence>
<feature type="domain" description="NB-ARC" evidence="1">
    <location>
        <begin position="738"/>
        <end position="885"/>
    </location>
</feature>
<evidence type="ECO:0000313" key="2">
    <source>
        <dbReference type="EnsemblPlants" id="EMT30565"/>
    </source>
</evidence>
<dbReference type="GO" id="GO:0043531">
    <property type="term" value="F:ADP binding"/>
    <property type="evidence" value="ECO:0007669"/>
    <property type="project" value="InterPro"/>
</dbReference>
<dbReference type="Gene3D" id="3.40.50.300">
    <property type="entry name" value="P-loop containing nucleotide triphosphate hydrolases"/>
    <property type="match status" value="3"/>
</dbReference>
<dbReference type="InterPro" id="IPR002182">
    <property type="entry name" value="NB-ARC"/>
</dbReference>
<dbReference type="SUPFAM" id="SSF52540">
    <property type="entry name" value="P-loop containing nucleoside triphosphate hydrolases"/>
    <property type="match status" value="4"/>
</dbReference>
<protein>
    <submittedName>
        <fullName evidence="2">Putative disease resistance protein RGA1</fullName>
    </submittedName>
</protein>
<dbReference type="Pfam" id="PF00931">
    <property type="entry name" value="NB-ARC"/>
    <property type="match status" value="1"/>
</dbReference>
<dbReference type="PANTHER" id="PTHR33377">
    <property type="entry name" value="OS10G0134700 PROTEIN-RELATED"/>
    <property type="match status" value="1"/>
</dbReference>
<reference evidence="2" key="1">
    <citation type="submission" date="2015-06" db="UniProtKB">
        <authorList>
            <consortium name="EnsemblPlants"/>
        </authorList>
    </citation>
    <scope>IDENTIFICATION</scope>
</reference>
<dbReference type="ExpressionAtlas" id="M8BZX4">
    <property type="expression patterns" value="baseline"/>
</dbReference>
<accession>M8BZX4</accession>